<reference evidence="1 2" key="1">
    <citation type="submission" date="2019-05" db="EMBL/GenBank/DDBJ databases">
        <title>Another draft genome of Portunus trituberculatus and its Hox gene families provides insights of decapod evolution.</title>
        <authorList>
            <person name="Jeong J.-H."/>
            <person name="Song I."/>
            <person name="Kim S."/>
            <person name="Choi T."/>
            <person name="Kim D."/>
            <person name="Ryu S."/>
            <person name="Kim W."/>
        </authorList>
    </citation>
    <scope>NUCLEOTIDE SEQUENCE [LARGE SCALE GENOMIC DNA]</scope>
    <source>
        <tissue evidence="1">Muscle</tissue>
    </source>
</reference>
<sequence>MVCVTYLCDVINLWGGGTTGWIHTHTQICGFLPHCARMCIVFSSLMRSVIHNGRLLVTQPVFPITERAQSSLTDLLY</sequence>
<comment type="caution">
    <text evidence="1">The sequence shown here is derived from an EMBL/GenBank/DDBJ whole genome shotgun (WGS) entry which is preliminary data.</text>
</comment>
<protein>
    <submittedName>
        <fullName evidence="1">Uncharacterized protein</fullName>
    </submittedName>
</protein>
<dbReference type="Proteomes" id="UP000324222">
    <property type="component" value="Unassembled WGS sequence"/>
</dbReference>
<dbReference type="AlphaFoldDB" id="A0A5B7JUZ5"/>
<dbReference type="EMBL" id="VSRR010114824">
    <property type="protein sequence ID" value="MPC98609.1"/>
    <property type="molecule type" value="Genomic_DNA"/>
</dbReference>
<evidence type="ECO:0000313" key="2">
    <source>
        <dbReference type="Proteomes" id="UP000324222"/>
    </source>
</evidence>
<organism evidence="1 2">
    <name type="scientific">Portunus trituberculatus</name>
    <name type="common">Swimming crab</name>
    <name type="synonym">Neptunus trituberculatus</name>
    <dbReference type="NCBI Taxonomy" id="210409"/>
    <lineage>
        <taxon>Eukaryota</taxon>
        <taxon>Metazoa</taxon>
        <taxon>Ecdysozoa</taxon>
        <taxon>Arthropoda</taxon>
        <taxon>Crustacea</taxon>
        <taxon>Multicrustacea</taxon>
        <taxon>Malacostraca</taxon>
        <taxon>Eumalacostraca</taxon>
        <taxon>Eucarida</taxon>
        <taxon>Decapoda</taxon>
        <taxon>Pleocyemata</taxon>
        <taxon>Brachyura</taxon>
        <taxon>Eubrachyura</taxon>
        <taxon>Portunoidea</taxon>
        <taxon>Portunidae</taxon>
        <taxon>Portuninae</taxon>
        <taxon>Portunus</taxon>
    </lineage>
</organism>
<proteinExistence type="predicted"/>
<gene>
    <name evidence="1" type="ORF">E2C01_093983</name>
</gene>
<keyword evidence="2" id="KW-1185">Reference proteome</keyword>
<name>A0A5B7JUZ5_PORTR</name>
<accession>A0A5B7JUZ5</accession>
<evidence type="ECO:0000313" key="1">
    <source>
        <dbReference type="EMBL" id="MPC98609.1"/>
    </source>
</evidence>